<gene>
    <name evidence="8" type="ORF">PHMEG_00017774</name>
</gene>
<evidence type="ECO:0000256" key="2">
    <source>
        <dbReference type="ARBA" id="ARBA00022723"/>
    </source>
</evidence>
<dbReference type="AlphaFoldDB" id="A0A225VVQ9"/>
<evidence type="ECO:0000259" key="7">
    <source>
        <dbReference type="Pfam" id="PF03067"/>
    </source>
</evidence>
<feature type="non-terminal residue" evidence="8">
    <location>
        <position position="114"/>
    </location>
</feature>
<proteinExistence type="inferred from homology"/>
<dbReference type="GO" id="GO:0046872">
    <property type="term" value="F:metal ion binding"/>
    <property type="evidence" value="ECO:0007669"/>
    <property type="project" value="UniProtKB-KW"/>
</dbReference>
<keyword evidence="3" id="KW-0186">Copper</keyword>
<evidence type="ECO:0000256" key="3">
    <source>
        <dbReference type="ARBA" id="ARBA00023008"/>
    </source>
</evidence>
<dbReference type="PANTHER" id="PTHR36575">
    <property type="entry name" value="BINDING PROTEIN, PUTATIVE (AFU_ORTHOLOGUE AFUA_1G14430)-RELATED"/>
    <property type="match status" value="1"/>
</dbReference>
<sequence length="114" mass="12665">MSAKYDQDSGALKNIGLEEKQIGPIELLMGKKQADYPQGPTFNLQNGCRGTVYEQDMPTTTLPPGKDFPLKWEIDAPHPGTMKLNICKPAKNAKGVITYKTYKTLLSMDKFAEN</sequence>
<dbReference type="Pfam" id="PF03067">
    <property type="entry name" value="LPMO_10"/>
    <property type="match status" value="1"/>
</dbReference>
<feature type="domain" description="Chitin-binding type-4" evidence="7">
    <location>
        <begin position="30"/>
        <end position="97"/>
    </location>
</feature>
<comment type="similarity">
    <text evidence="6">Belongs to the polysaccharide monooxygenase AA13 family.</text>
</comment>
<evidence type="ECO:0000256" key="6">
    <source>
        <dbReference type="ARBA" id="ARBA00034311"/>
    </source>
</evidence>
<dbReference type="InterPro" id="IPR052282">
    <property type="entry name" value="Starch-active_LPMO"/>
</dbReference>
<keyword evidence="2" id="KW-0479">Metal-binding</keyword>
<dbReference type="Proteomes" id="UP000198211">
    <property type="component" value="Unassembled WGS sequence"/>
</dbReference>
<comment type="cofactor">
    <cofactor evidence="1">
        <name>Cu(2+)</name>
        <dbReference type="ChEBI" id="CHEBI:29036"/>
    </cofactor>
</comment>
<comment type="caution">
    <text evidence="8">The sequence shown here is derived from an EMBL/GenBank/DDBJ whole genome shotgun (WGS) entry which is preliminary data.</text>
</comment>
<evidence type="ECO:0000313" key="8">
    <source>
        <dbReference type="EMBL" id="OWZ09513.1"/>
    </source>
</evidence>
<keyword evidence="9" id="KW-1185">Reference proteome</keyword>
<evidence type="ECO:0000256" key="1">
    <source>
        <dbReference type="ARBA" id="ARBA00001973"/>
    </source>
</evidence>
<keyword evidence="4" id="KW-1015">Disulfide bond</keyword>
<reference evidence="9" key="1">
    <citation type="submission" date="2017-03" db="EMBL/GenBank/DDBJ databases">
        <title>Phytopthora megakarya and P. palmivora, two closely related causual agents of cacao black pod achieved similar genome size and gene model numbers by different mechanisms.</title>
        <authorList>
            <person name="Ali S."/>
            <person name="Shao J."/>
            <person name="Larry D.J."/>
            <person name="Kronmiller B."/>
            <person name="Shen D."/>
            <person name="Strem M.D."/>
            <person name="Melnick R.L."/>
            <person name="Guiltinan M.J."/>
            <person name="Tyler B.M."/>
            <person name="Meinhardt L.W."/>
            <person name="Bailey B.A."/>
        </authorList>
    </citation>
    <scope>NUCLEOTIDE SEQUENCE [LARGE SCALE GENOMIC DNA]</scope>
    <source>
        <strain evidence="9">zdho120</strain>
    </source>
</reference>
<evidence type="ECO:0000256" key="5">
    <source>
        <dbReference type="ARBA" id="ARBA00023180"/>
    </source>
</evidence>
<evidence type="ECO:0000256" key="4">
    <source>
        <dbReference type="ARBA" id="ARBA00023157"/>
    </source>
</evidence>
<dbReference type="PANTHER" id="PTHR36575:SF2">
    <property type="entry name" value="CHITIN-BINDING TYPE-4 DOMAIN-CONTAINING PROTEIN-RELATED"/>
    <property type="match status" value="1"/>
</dbReference>
<dbReference type="OrthoDB" id="120613at2759"/>
<organism evidence="8 9">
    <name type="scientific">Phytophthora megakarya</name>
    <dbReference type="NCBI Taxonomy" id="4795"/>
    <lineage>
        <taxon>Eukaryota</taxon>
        <taxon>Sar</taxon>
        <taxon>Stramenopiles</taxon>
        <taxon>Oomycota</taxon>
        <taxon>Peronosporomycetes</taxon>
        <taxon>Peronosporales</taxon>
        <taxon>Peronosporaceae</taxon>
        <taxon>Phytophthora</taxon>
    </lineage>
</organism>
<keyword evidence="5" id="KW-0325">Glycoprotein</keyword>
<evidence type="ECO:0000313" key="9">
    <source>
        <dbReference type="Proteomes" id="UP000198211"/>
    </source>
</evidence>
<accession>A0A225VVQ9</accession>
<name>A0A225VVQ9_9STRA</name>
<dbReference type="InterPro" id="IPR004302">
    <property type="entry name" value="Cellulose/chitin-bd_N"/>
</dbReference>
<protein>
    <recommendedName>
        <fullName evidence="7">Chitin-binding type-4 domain-containing protein</fullName>
    </recommendedName>
</protein>
<dbReference type="EMBL" id="NBNE01002764">
    <property type="protein sequence ID" value="OWZ09513.1"/>
    <property type="molecule type" value="Genomic_DNA"/>
</dbReference>